<dbReference type="EMBL" id="REGN01002395">
    <property type="protein sequence ID" value="RNA28436.1"/>
    <property type="molecule type" value="Genomic_DNA"/>
</dbReference>
<dbReference type="Proteomes" id="UP000276133">
    <property type="component" value="Unassembled WGS sequence"/>
</dbReference>
<accession>A0A3M7RY50</accession>
<evidence type="ECO:0000313" key="2">
    <source>
        <dbReference type="Proteomes" id="UP000276133"/>
    </source>
</evidence>
<proteinExistence type="predicted"/>
<protein>
    <submittedName>
        <fullName evidence="1">Uncharacterized protein</fullName>
    </submittedName>
</protein>
<organism evidence="1 2">
    <name type="scientific">Brachionus plicatilis</name>
    <name type="common">Marine rotifer</name>
    <name type="synonym">Brachionus muelleri</name>
    <dbReference type="NCBI Taxonomy" id="10195"/>
    <lineage>
        <taxon>Eukaryota</taxon>
        <taxon>Metazoa</taxon>
        <taxon>Spiralia</taxon>
        <taxon>Gnathifera</taxon>
        <taxon>Rotifera</taxon>
        <taxon>Eurotatoria</taxon>
        <taxon>Monogononta</taxon>
        <taxon>Pseudotrocha</taxon>
        <taxon>Ploima</taxon>
        <taxon>Brachionidae</taxon>
        <taxon>Brachionus</taxon>
    </lineage>
</organism>
<sequence>MTKRGCLDHKIITITNYRQEKEYLLVFSVESNISPSSLSYLTITLEIRLLIFKLSLENRLRKFIQAASKNFPKCPKLVVKNLLADTFNESTKFSLVMELEHIEKLVLRIDKSEKPQMTILVLNQIPEIENWKNLHQTKRKKFLNKQKDIFVEKRFNFC</sequence>
<gene>
    <name evidence="1" type="ORF">BpHYR1_011086</name>
</gene>
<evidence type="ECO:0000313" key="1">
    <source>
        <dbReference type="EMBL" id="RNA28436.1"/>
    </source>
</evidence>
<keyword evidence="2" id="KW-1185">Reference proteome</keyword>
<comment type="caution">
    <text evidence="1">The sequence shown here is derived from an EMBL/GenBank/DDBJ whole genome shotgun (WGS) entry which is preliminary data.</text>
</comment>
<name>A0A3M7RY50_BRAPC</name>
<dbReference type="AlphaFoldDB" id="A0A3M7RY50"/>
<reference evidence="1 2" key="1">
    <citation type="journal article" date="2018" name="Sci. Rep.">
        <title>Genomic signatures of local adaptation to the degree of environmental predictability in rotifers.</title>
        <authorList>
            <person name="Franch-Gras L."/>
            <person name="Hahn C."/>
            <person name="Garcia-Roger E.M."/>
            <person name="Carmona M.J."/>
            <person name="Serra M."/>
            <person name="Gomez A."/>
        </authorList>
    </citation>
    <scope>NUCLEOTIDE SEQUENCE [LARGE SCALE GENOMIC DNA]</scope>
    <source>
        <strain evidence="1">HYR1</strain>
    </source>
</reference>